<evidence type="ECO:0000256" key="1">
    <source>
        <dbReference type="ARBA" id="ARBA00022670"/>
    </source>
</evidence>
<accession>A0ABW9GWZ2</accession>
<dbReference type="Pfam" id="PF16325">
    <property type="entry name" value="Peptidase_U32_C"/>
    <property type="match status" value="1"/>
</dbReference>
<dbReference type="EC" id="3.4.-.-" evidence="5"/>
<dbReference type="GO" id="GO:0016787">
    <property type="term" value="F:hydrolase activity"/>
    <property type="evidence" value="ECO:0007669"/>
    <property type="project" value="UniProtKB-KW"/>
</dbReference>
<comment type="similarity">
    <text evidence="3">Belongs to the peptidase U32 family.</text>
</comment>
<dbReference type="InterPro" id="IPR051454">
    <property type="entry name" value="RNA/ubiquinone_mod_enzymes"/>
</dbReference>
<evidence type="ECO:0000256" key="3">
    <source>
        <dbReference type="ARBA" id="ARBA00038374"/>
    </source>
</evidence>
<keyword evidence="6" id="KW-1185">Reference proteome</keyword>
<sequence length="408" mass="46198">MNQVELLAPAGDFEKLKFAFHYGADAVYLAGKRFGLRAFAGNFNDEELEEAVRYAHDRHKKVYVTMNAYPHNDGLEGIGAYAQFLESIQVDAILIADPGVYWLIKEAGVKVPIHISTQATIVNWAGIRFWENMEGVDRVVLARELSLEEIREIKDKTSAELEVFVHGAMCMSYSGRCLLSNYMTGRDANQGACAQPCRWRYALVEEKRPGEYYPVEEDAQGSYIFNSHDLSTLGYLKDLVEAGVSSLKIEGRMKSIFYLSTVVRAYRRVLDGVLAGQVDEDAFVYSEKELNKISHRPYTSGFLFGRPEDHAINSAFSGPVTPYEFCGVVLDYDSAIKMAKVEQRNKMVLGEAIQFFGPDYTELDHQIDQMYDENMEEITEAPHARQVIYMPVDQPVKPMDILRRKAKA</sequence>
<dbReference type="InterPro" id="IPR001539">
    <property type="entry name" value="Peptidase_U32"/>
</dbReference>
<keyword evidence="1" id="KW-0645">Protease</keyword>
<gene>
    <name evidence="5" type="ORF">ACKQTC_02145</name>
</gene>
<dbReference type="PANTHER" id="PTHR30217:SF6">
    <property type="entry name" value="TRNA HYDROXYLATION PROTEIN P"/>
    <property type="match status" value="1"/>
</dbReference>
<evidence type="ECO:0000313" key="6">
    <source>
        <dbReference type="Proteomes" id="UP001631949"/>
    </source>
</evidence>
<dbReference type="PANTHER" id="PTHR30217">
    <property type="entry name" value="PEPTIDASE U32 FAMILY"/>
    <property type="match status" value="1"/>
</dbReference>
<dbReference type="PROSITE" id="PS01276">
    <property type="entry name" value="PEPTIDASE_U32"/>
    <property type="match status" value="1"/>
</dbReference>
<dbReference type="RefSeq" id="WP_408976786.1">
    <property type="nucleotide sequence ID" value="NZ_JBJUVG010000002.1"/>
</dbReference>
<dbReference type="Proteomes" id="UP001631949">
    <property type="component" value="Unassembled WGS sequence"/>
</dbReference>
<dbReference type="EMBL" id="JBJUVG010000002">
    <property type="protein sequence ID" value="MFM9413170.1"/>
    <property type="molecule type" value="Genomic_DNA"/>
</dbReference>
<comment type="caution">
    <text evidence="5">The sequence shown here is derived from an EMBL/GenBank/DDBJ whole genome shotgun (WGS) entry which is preliminary data.</text>
</comment>
<dbReference type="Gene3D" id="2.40.30.10">
    <property type="entry name" value="Translation factors"/>
    <property type="match status" value="1"/>
</dbReference>
<dbReference type="InterPro" id="IPR032525">
    <property type="entry name" value="Peptidase_U32_C"/>
</dbReference>
<proteinExistence type="inferred from homology"/>
<evidence type="ECO:0000259" key="4">
    <source>
        <dbReference type="Pfam" id="PF16325"/>
    </source>
</evidence>
<protein>
    <submittedName>
        <fullName evidence="5">Peptidase U32 family protein</fullName>
        <ecNumber evidence="5">3.4.-.-</ecNumber>
    </submittedName>
</protein>
<organism evidence="5 6">
    <name type="scientific">Peptococcus simiae</name>
    <dbReference type="NCBI Taxonomy" id="1643805"/>
    <lineage>
        <taxon>Bacteria</taxon>
        <taxon>Bacillati</taxon>
        <taxon>Bacillota</taxon>
        <taxon>Clostridia</taxon>
        <taxon>Eubacteriales</taxon>
        <taxon>Peptococcaceae</taxon>
        <taxon>Peptococcus</taxon>
    </lineage>
</organism>
<evidence type="ECO:0000256" key="2">
    <source>
        <dbReference type="ARBA" id="ARBA00022801"/>
    </source>
</evidence>
<dbReference type="Pfam" id="PF01136">
    <property type="entry name" value="Peptidase_U32"/>
    <property type="match status" value="1"/>
</dbReference>
<name>A0ABW9GWZ2_9FIRM</name>
<reference evidence="5 6" key="1">
    <citation type="journal article" date="2016" name="Int. J. Syst. Evol. Microbiol.">
        <title>Peptococcus simiae sp. nov., isolated from rhesus macaque faeces and emended description of the genus Peptococcus.</title>
        <authorList>
            <person name="Shkoporov A.N."/>
            <person name="Efimov B.A."/>
            <person name="Kondova I."/>
            <person name="Ouwerling B."/>
            <person name="Chaplin A.V."/>
            <person name="Shcherbakova V.A."/>
            <person name="Langermans J.A.M."/>
        </authorList>
    </citation>
    <scope>NUCLEOTIDE SEQUENCE [LARGE SCALE GENOMIC DNA]</scope>
    <source>
        <strain evidence="5 6">M108</strain>
    </source>
</reference>
<keyword evidence="2 5" id="KW-0378">Hydrolase</keyword>
<evidence type="ECO:0000313" key="5">
    <source>
        <dbReference type="EMBL" id="MFM9413170.1"/>
    </source>
</evidence>
<feature type="domain" description="Peptidase family U32 C-terminal" evidence="4">
    <location>
        <begin position="323"/>
        <end position="403"/>
    </location>
</feature>